<dbReference type="InterPro" id="IPR035994">
    <property type="entry name" value="Nucleoside_phosphorylase_sf"/>
</dbReference>
<evidence type="ECO:0008006" key="3">
    <source>
        <dbReference type="Google" id="ProtNLM"/>
    </source>
</evidence>
<dbReference type="RefSeq" id="WP_124398352.1">
    <property type="nucleotide sequence ID" value="NZ_BHZE01000020.1"/>
</dbReference>
<sequence length="272" mass="30880">MKTLLVFAHWEEAKSVVQNFDAKLSSSPSFFRKYSNDQIDILVTGMGILNMQAAVVHYFSTESTADCALNVGLAGSALKTLHSWFAASSIHCDPFKTHYPDPIFSKLPYATLHTVHQPATESEMKNQPDSLFDMEGYGFVSGAKRFLQNHQFHLLKFVSDHDGKSESIKKSLNAYNDSVIKAIETALAEIHHAISLTGDRRLYHDLETAIKNFSNKQKLSFTQTQQLLEHCVYLVNVEQKLRVDSVLADSYLNIPDRDRRFKEICKRLYADE</sequence>
<evidence type="ECO:0000313" key="2">
    <source>
        <dbReference type="Proteomes" id="UP000286715"/>
    </source>
</evidence>
<evidence type="ECO:0000313" key="1">
    <source>
        <dbReference type="EMBL" id="GCD78289.1"/>
    </source>
</evidence>
<dbReference type="SUPFAM" id="SSF53167">
    <property type="entry name" value="Purine and uridine phosphorylases"/>
    <property type="match status" value="1"/>
</dbReference>
<reference evidence="1 2" key="1">
    <citation type="submission" date="2018-11" db="EMBL/GenBank/DDBJ databases">
        <title>Schleiferia aggregans sp. nov., a moderately thermophilic heterotrophic bacterium isolated from microbial mats at a terrestrial hot spring.</title>
        <authorList>
            <person name="Iino T."/>
            <person name="Ohkuma M."/>
            <person name="Haruta S."/>
        </authorList>
    </citation>
    <scope>NUCLEOTIDE SEQUENCE [LARGE SCALE GENOMIC DNA]</scope>
    <source>
        <strain evidence="1 2">LA</strain>
    </source>
</reference>
<gene>
    <name evidence="1" type="ORF">JCM31826_17710</name>
</gene>
<comment type="caution">
    <text evidence="1">The sequence shown here is derived from an EMBL/GenBank/DDBJ whole genome shotgun (WGS) entry which is preliminary data.</text>
</comment>
<dbReference type="Proteomes" id="UP000286715">
    <property type="component" value="Unassembled WGS sequence"/>
</dbReference>
<organism evidence="1 2">
    <name type="scientific">Thermaurantimonas aggregans</name>
    <dbReference type="NCBI Taxonomy" id="2173829"/>
    <lineage>
        <taxon>Bacteria</taxon>
        <taxon>Pseudomonadati</taxon>
        <taxon>Bacteroidota</taxon>
        <taxon>Flavobacteriia</taxon>
        <taxon>Flavobacteriales</taxon>
        <taxon>Schleiferiaceae</taxon>
        <taxon>Thermaurantimonas</taxon>
    </lineage>
</organism>
<dbReference type="EMBL" id="BHZE01000020">
    <property type="protein sequence ID" value="GCD78289.1"/>
    <property type="molecule type" value="Genomic_DNA"/>
</dbReference>
<dbReference type="Gene3D" id="3.40.50.1580">
    <property type="entry name" value="Nucleoside phosphorylase domain"/>
    <property type="match status" value="1"/>
</dbReference>
<proteinExistence type="predicted"/>
<dbReference type="GO" id="GO:0003824">
    <property type="term" value="F:catalytic activity"/>
    <property type="evidence" value="ECO:0007669"/>
    <property type="project" value="InterPro"/>
</dbReference>
<dbReference type="OrthoDB" id="9788270at2"/>
<dbReference type="GO" id="GO:0009116">
    <property type="term" value="P:nucleoside metabolic process"/>
    <property type="evidence" value="ECO:0007669"/>
    <property type="project" value="InterPro"/>
</dbReference>
<protein>
    <recommendedName>
        <fullName evidence="3">Nucleoside phosphorylase domain-containing protein</fullName>
    </recommendedName>
</protein>
<name>A0A401XMP4_9FLAO</name>
<dbReference type="AlphaFoldDB" id="A0A401XMP4"/>
<accession>A0A401XMP4</accession>
<keyword evidence="2" id="KW-1185">Reference proteome</keyword>